<sequence length="126" mass="13677">MLIAGGSTAISLCGSSRCLGPAAAESNASAPTTFSSYCYCIVVNDYCRRNNWTVARLGVANSLVNIALASLWRRGSNDDCRRDVPTKRSSTRPCRRLLSLESHLKQRLIHLFTCCVGLGSIFYSGP</sequence>
<organism evidence="1 2">
    <name type="scientific">Plectus sambesii</name>
    <dbReference type="NCBI Taxonomy" id="2011161"/>
    <lineage>
        <taxon>Eukaryota</taxon>
        <taxon>Metazoa</taxon>
        <taxon>Ecdysozoa</taxon>
        <taxon>Nematoda</taxon>
        <taxon>Chromadorea</taxon>
        <taxon>Plectida</taxon>
        <taxon>Plectina</taxon>
        <taxon>Plectoidea</taxon>
        <taxon>Plectidae</taxon>
        <taxon>Plectus</taxon>
    </lineage>
</organism>
<dbReference type="WBParaSite" id="PSAMB.scaffold587size46473.g7220.t1">
    <property type="protein sequence ID" value="PSAMB.scaffold587size46473.g7220.t1"/>
    <property type="gene ID" value="PSAMB.scaffold587size46473.g7220"/>
</dbReference>
<evidence type="ECO:0000313" key="2">
    <source>
        <dbReference type="WBParaSite" id="PSAMB.scaffold587size46473.g7220.t1"/>
    </source>
</evidence>
<reference evidence="2" key="1">
    <citation type="submission" date="2022-11" db="UniProtKB">
        <authorList>
            <consortium name="WormBaseParasite"/>
        </authorList>
    </citation>
    <scope>IDENTIFICATION</scope>
</reference>
<dbReference type="AlphaFoldDB" id="A0A914WY81"/>
<protein>
    <submittedName>
        <fullName evidence="2">Secreted protein</fullName>
    </submittedName>
</protein>
<evidence type="ECO:0000313" key="1">
    <source>
        <dbReference type="Proteomes" id="UP000887566"/>
    </source>
</evidence>
<dbReference type="Proteomes" id="UP000887566">
    <property type="component" value="Unplaced"/>
</dbReference>
<keyword evidence="1" id="KW-1185">Reference proteome</keyword>
<name>A0A914WY81_9BILA</name>
<accession>A0A914WY81</accession>
<proteinExistence type="predicted"/>